<dbReference type="STRING" id="1817863.A2Y62_01635"/>
<proteinExistence type="predicted"/>
<feature type="transmembrane region" description="Helical" evidence="1">
    <location>
        <begin position="27"/>
        <end position="48"/>
    </location>
</feature>
<dbReference type="AlphaFoldDB" id="A0A1F5V7U1"/>
<feature type="transmembrane region" description="Helical" evidence="1">
    <location>
        <begin position="466"/>
        <end position="483"/>
    </location>
</feature>
<dbReference type="Gene3D" id="3.40.50.12610">
    <property type="match status" value="1"/>
</dbReference>
<keyword evidence="1" id="KW-1133">Transmembrane helix</keyword>
<evidence type="ECO:0000313" key="2">
    <source>
        <dbReference type="EMBL" id="OGF59484.1"/>
    </source>
</evidence>
<evidence type="ECO:0000256" key="1">
    <source>
        <dbReference type="SAM" id="Phobius"/>
    </source>
</evidence>
<dbReference type="EMBL" id="MFGW01000212">
    <property type="protein sequence ID" value="OGF59484.1"/>
    <property type="molecule type" value="Genomic_DNA"/>
</dbReference>
<dbReference type="UniPathway" id="UPA00378"/>
<protein>
    <recommendedName>
        <fullName evidence="4">Archaeal glycosylation protein B peripheral domain-containing protein</fullName>
    </recommendedName>
</protein>
<feature type="transmembrane region" description="Helical" evidence="1">
    <location>
        <begin position="161"/>
        <end position="177"/>
    </location>
</feature>
<feature type="transmembrane region" description="Helical" evidence="1">
    <location>
        <begin position="438"/>
        <end position="459"/>
    </location>
</feature>
<feature type="transmembrane region" description="Helical" evidence="1">
    <location>
        <begin position="295"/>
        <end position="315"/>
    </location>
</feature>
<sequence>MVAKKTDKKRKKKIAPQQTQEESPSKYAFITSLLLFLAVFAIIAYVRIIPFLNNEGTAHTPDGIFISDPDSCYHARRILYIAQHGMQLPLYDPLLAHPHGDIPIWSPLYDWLSALPSFIIGLGSPPDYLVVQTARIMTGLFGMLELFLLGLLVYQSLQNKITALLSVLLTGIAAPQVNVTTIEMIDHNSLLLLLFAMLLYANHVLFMKSNEARFTIIIITVSLIIAALFWTWPGSYIYIAAAVLIQLLYSIVTRKIWLLNKLSIIYTISTALVIPLAFIYYSAGGKALKFEYVSFFTVLVLICIALFFFALNYFLVLRTKNYRTIHLLKFAITLLTLAIFLYFIVTPLVEGISYMKAQNKWLASILESGSIFHVQSAGPKLFTLTPIITSFSYLIFIFPLALILLLLRAIKIPIELYCTATVCSIFLGFLMLNQKKFSAEFSIPFGMVTALFIMACLHFIKRKTHLTVAIVCIIPFILCLSPYKKLFAKPNYSPLHLYYNAFTWLKNDARPPQMEINSPPVETASQRALVGVLAPWHYGHYIHLYSRMPTLADNFGFIYLNNNPWQGFYDMAKFFLAEDEDEAIAILKKYQCKYVLVPQPSTFETFPLLLDQDINSYFDYRIEVINGEKTIKARAKPKFFNTMAFRLSVMYGSANPQRDGIAVTTKALKHFRLLYELPGIMLDGKLTHPGKIKIYAYVEGEMLRAPSDEDSPYEIEAVITTNTGSFVYKQQGNLRDGIIVPYPTTYRGTGTHKFTPNIE</sequence>
<feature type="transmembrane region" description="Helical" evidence="1">
    <location>
        <begin position="414"/>
        <end position="432"/>
    </location>
</feature>
<name>A0A1F5V7U1_9BACT</name>
<gene>
    <name evidence="2" type="ORF">A2Y62_01635</name>
</gene>
<feature type="transmembrane region" description="Helical" evidence="1">
    <location>
        <begin position="264"/>
        <end position="283"/>
    </location>
</feature>
<dbReference type="Proteomes" id="UP000178943">
    <property type="component" value="Unassembled WGS sequence"/>
</dbReference>
<feature type="transmembrane region" description="Helical" evidence="1">
    <location>
        <begin position="236"/>
        <end position="252"/>
    </location>
</feature>
<evidence type="ECO:0000313" key="3">
    <source>
        <dbReference type="Proteomes" id="UP000178943"/>
    </source>
</evidence>
<feature type="transmembrane region" description="Helical" evidence="1">
    <location>
        <begin position="134"/>
        <end position="154"/>
    </location>
</feature>
<evidence type="ECO:0008006" key="4">
    <source>
        <dbReference type="Google" id="ProtNLM"/>
    </source>
</evidence>
<comment type="caution">
    <text evidence="2">The sequence shown here is derived from an EMBL/GenBank/DDBJ whole genome shotgun (WGS) entry which is preliminary data.</text>
</comment>
<feature type="transmembrane region" description="Helical" evidence="1">
    <location>
        <begin position="327"/>
        <end position="345"/>
    </location>
</feature>
<feature type="transmembrane region" description="Helical" evidence="1">
    <location>
        <begin position="387"/>
        <end position="407"/>
    </location>
</feature>
<organism evidence="2 3">
    <name type="scientific">Candidatus Fischerbacteria bacterium RBG_13_37_8</name>
    <dbReference type="NCBI Taxonomy" id="1817863"/>
    <lineage>
        <taxon>Bacteria</taxon>
        <taxon>Candidatus Fischeribacteriota</taxon>
    </lineage>
</organism>
<feature type="transmembrane region" description="Helical" evidence="1">
    <location>
        <begin position="214"/>
        <end position="230"/>
    </location>
</feature>
<reference evidence="2 3" key="1">
    <citation type="journal article" date="2016" name="Nat. Commun.">
        <title>Thousands of microbial genomes shed light on interconnected biogeochemical processes in an aquifer system.</title>
        <authorList>
            <person name="Anantharaman K."/>
            <person name="Brown C.T."/>
            <person name="Hug L.A."/>
            <person name="Sharon I."/>
            <person name="Castelle C.J."/>
            <person name="Probst A.J."/>
            <person name="Thomas B.C."/>
            <person name="Singh A."/>
            <person name="Wilkins M.J."/>
            <person name="Karaoz U."/>
            <person name="Brodie E.L."/>
            <person name="Williams K.H."/>
            <person name="Hubbard S.S."/>
            <person name="Banfield J.F."/>
        </authorList>
    </citation>
    <scope>NUCLEOTIDE SEQUENCE [LARGE SCALE GENOMIC DNA]</scope>
</reference>
<accession>A0A1F5V7U1</accession>
<keyword evidence="1" id="KW-0472">Membrane</keyword>
<feature type="transmembrane region" description="Helical" evidence="1">
    <location>
        <begin position="189"/>
        <end position="207"/>
    </location>
</feature>
<keyword evidence="1" id="KW-0812">Transmembrane</keyword>